<keyword evidence="2" id="KW-0560">Oxidoreductase</keyword>
<dbReference type="Proteomes" id="UP000703038">
    <property type="component" value="Unassembled WGS sequence"/>
</dbReference>
<sequence>MSDLHVVATIPVTDGFDEVLEAMRQFAVLTREEDGCLEYDVYTSNAAPDTIVTVEVWRDQAALDGHMASPHMADVMGRHGAKLGALAIHPLTPA</sequence>
<evidence type="ECO:0000313" key="3">
    <source>
        <dbReference type="Proteomes" id="UP000703038"/>
    </source>
</evidence>
<reference evidence="2 3" key="1">
    <citation type="submission" date="2021-01" db="EMBL/GenBank/DDBJ databases">
        <title>Genomics of switchgrass bacterial isolates.</title>
        <authorList>
            <person name="Shade A."/>
        </authorList>
    </citation>
    <scope>NUCLEOTIDE SEQUENCE [LARGE SCALE GENOMIC DNA]</scope>
    <source>
        <strain evidence="2 3">PvP111</strain>
    </source>
</reference>
<keyword evidence="2" id="KW-0503">Monooxygenase</keyword>
<dbReference type="RefSeq" id="WP_027505918.1">
    <property type="nucleotide sequence ID" value="NZ_JAFBBK010000001.1"/>
</dbReference>
<dbReference type="PANTHER" id="PTHR33336">
    <property type="entry name" value="QUINOL MONOOXYGENASE YGIN-RELATED"/>
    <property type="match status" value="1"/>
</dbReference>
<dbReference type="InterPro" id="IPR011008">
    <property type="entry name" value="Dimeric_a/b-barrel"/>
</dbReference>
<organism evidence="2 3">
    <name type="scientific">Rhodococcoides corynebacterioides</name>
    <dbReference type="NCBI Taxonomy" id="53972"/>
    <lineage>
        <taxon>Bacteria</taxon>
        <taxon>Bacillati</taxon>
        <taxon>Actinomycetota</taxon>
        <taxon>Actinomycetes</taxon>
        <taxon>Mycobacteriales</taxon>
        <taxon>Nocardiaceae</taxon>
        <taxon>Rhodococcoides</taxon>
    </lineage>
</organism>
<dbReference type="InterPro" id="IPR007138">
    <property type="entry name" value="ABM_dom"/>
</dbReference>
<dbReference type="InterPro" id="IPR050744">
    <property type="entry name" value="AI-2_Isomerase_LsrG"/>
</dbReference>
<dbReference type="PANTHER" id="PTHR33336:SF15">
    <property type="entry name" value="ABM DOMAIN-CONTAINING PROTEIN"/>
    <property type="match status" value="1"/>
</dbReference>
<evidence type="ECO:0000313" key="2">
    <source>
        <dbReference type="EMBL" id="MBM7416719.1"/>
    </source>
</evidence>
<comment type="caution">
    <text evidence="2">The sequence shown here is derived from an EMBL/GenBank/DDBJ whole genome shotgun (WGS) entry which is preliminary data.</text>
</comment>
<feature type="domain" description="ABM" evidence="1">
    <location>
        <begin position="4"/>
        <end position="94"/>
    </location>
</feature>
<proteinExistence type="predicted"/>
<dbReference type="Pfam" id="PF03992">
    <property type="entry name" value="ABM"/>
    <property type="match status" value="1"/>
</dbReference>
<accession>A0ABS2KXQ7</accession>
<dbReference type="SUPFAM" id="SSF54909">
    <property type="entry name" value="Dimeric alpha+beta barrel"/>
    <property type="match status" value="1"/>
</dbReference>
<gene>
    <name evidence="2" type="ORF">JOE42_003452</name>
</gene>
<name>A0ABS2KXQ7_9NOCA</name>
<dbReference type="Gene3D" id="3.30.70.100">
    <property type="match status" value="1"/>
</dbReference>
<protein>
    <submittedName>
        <fullName evidence="2">Quinol monooxygenase YgiN</fullName>
    </submittedName>
</protein>
<keyword evidence="3" id="KW-1185">Reference proteome</keyword>
<dbReference type="EMBL" id="JAFBBK010000001">
    <property type="protein sequence ID" value="MBM7416719.1"/>
    <property type="molecule type" value="Genomic_DNA"/>
</dbReference>
<dbReference type="PROSITE" id="PS51725">
    <property type="entry name" value="ABM"/>
    <property type="match status" value="1"/>
</dbReference>
<evidence type="ECO:0000259" key="1">
    <source>
        <dbReference type="PROSITE" id="PS51725"/>
    </source>
</evidence>
<dbReference type="GO" id="GO:0004497">
    <property type="term" value="F:monooxygenase activity"/>
    <property type="evidence" value="ECO:0007669"/>
    <property type="project" value="UniProtKB-KW"/>
</dbReference>